<feature type="non-terminal residue" evidence="6">
    <location>
        <position position="1"/>
    </location>
</feature>
<dbReference type="EMBL" id="JAACXV010001140">
    <property type="protein sequence ID" value="KAF7277540.1"/>
    <property type="molecule type" value="Genomic_DNA"/>
</dbReference>
<comment type="caution">
    <text evidence="6">The sequence shown here is derived from an EMBL/GenBank/DDBJ whole genome shotgun (WGS) entry which is preliminary data.</text>
</comment>
<dbReference type="GO" id="GO:0006508">
    <property type="term" value="P:proteolysis"/>
    <property type="evidence" value="ECO:0007669"/>
    <property type="project" value="UniProtKB-KW"/>
</dbReference>
<reference evidence="6" key="1">
    <citation type="submission" date="2020-08" db="EMBL/GenBank/DDBJ databases">
        <title>Genome sequencing and assembly of the red palm weevil Rhynchophorus ferrugineus.</title>
        <authorList>
            <person name="Dias G.B."/>
            <person name="Bergman C.M."/>
            <person name="Manee M."/>
        </authorList>
    </citation>
    <scope>NUCLEOTIDE SEQUENCE</scope>
    <source>
        <strain evidence="6">AA-2017</strain>
        <tissue evidence="6">Whole larva</tissue>
    </source>
</reference>
<dbReference type="InterPro" id="IPR043504">
    <property type="entry name" value="Peptidase_S1_PA_chymotrypsin"/>
</dbReference>
<dbReference type="GO" id="GO:0004252">
    <property type="term" value="F:serine-type endopeptidase activity"/>
    <property type="evidence" value="ECO:0007669"/>
    <property type="project" value="InterPro"/>
</dbReference>
<evidence type="ECO:0000313" key="7">
    <source>
        <dbReference type="Proteomes" id="UP000625711"/>
    </source>
</evidence>
<dbReference type="PANTHER" id="PTHR24276:SF91">
    <property type="entry name" value="AT26814P-RELATED"/>
    <property type="match status" value="1"/>
</dbReference>
<protein>
    <recommendedName>
        <fullName evidence="5">Peptidase S1 domain-containing protein</fullName>
    </recommendedName>
</protein>
<organism evidence="6 7">
    <name type="scientific">Rhynchophorus ferrugineus</name>
    <name type="common">Red palm weevil</name>
    <name type="synonym">Curculio ferrugineus</name>
    <dbReference type="NCBI Taxonomy" id="354439"/>
    <lineage>
        <taxon>Eukaryota</taxon>
        <taxon>Metazoa</taxon>
        <taxon>Ecdysozoa</taxon>
        <taxon>Arthropoda</taxon>
        <taxon>Hexapoda</taxon>
        <taxon>Insecta</taxon>
        <taxon>Pterygota</taxon>
        <taxon>Neoptera</taxon>
        <taxon>Endopterygota</taxon>
        <taxon>Coleoptera</taxon>
        <taxon>Polyphaga</taxon>
        <taxon>Cucujiformia</taxon>
        <taxon>Curculionidae</taxon>
        <taxon>Dryophthorinae</taxon>
        <taxon>Rhynchophorus</taxon>
    </lineage>
</organism>
<accession>A0A834IGF2</accession>
<evidence type="ECO:0000256" key="1">
    <source>
        <dbReference type="ARBA" id="ARBA00022670"/>
    </source>
</evidence>
<evidence type="ECO:0000256" key="3">
    <source>
        <dbReference type="ARBA" id="ARBA00022825"/>
    </source>
</evidence>
<dbReference type="InterPro" id="IPR050430">
    <property type="entry name" value="Peptidase_S1"/>
</dbReference>
<keyword evidence="4" id="KW-1015">Disulfide bond</keyword>
<keyword evidence="3" id="KW-0720">Serine protease</keyword>
<keyword evidence="7" id="KW-1185">Reference proteome</keyword>
<gene>
    <name evidence="6" type="ORF">GWI33_006929</name>
</gene>
<dbReference type="PANTHER" id="PTHR24276">
    <property type="entry name" value="POLYSERASE-RELATED"/>
    <property type="match status" value="1"/>
</dbReference>
<feature type="domain" description="Peptidase S1" evidence="5">
    <location>
        <begin position="2"/>
        <end position="74"/>
    </location>
</feature>
<sequence length="80" mass="8440">INAIQLPDKSLKLTNKQVAVVSGWGLTSNEGNLSDDLRAVNVPIYTTKSCQKTVYGTSITARMICAGANGIDSCVVSKPL</sequence>
<evidence type="ECO:0000256" key="4">
    <source>
        <dbReference type="ARBA" id="ARBA00023157"/>
    </source>
</evidence>
<keyword evidence="1" id="KW-0645">Protease</keyword>
<keyword evidence="2" id="KW-0378">Hydrolase</keyword>
<dbReference type="Pfam" id="PF00089">
    <property type="entry name" value="Trypsin"/>
    <property type="match status" value="1"/>
</dbReference>
<evidence type="ECO:0000259" key="5">
    <source>
        <dbReference type="Pfam" id="PF00089"/>
    </source>
</evidence>
<proteinExistence type="predicted"/>
<dbReference type="InterPro" id="IPR009003">
    <property type="entry name" value="Peptidase_S1_PA"/>
</dbReference>
<evidence type="ECO:0000256" key="2">
    <source>
        <dbReference type="ARBA" id="ARBA00022801"/>
    </source>
</evidence>
<dbReference type="OrthoDB" id="2019384at2759"/>
<dbReference type="InterPro" id="IPR001254">
    <property type="entry name" value="Trypsin_dom"/>
</dbReference>
<evidence type="ECO:0000313" key="6">
    <source>
        <dbReference type="EMBL" id="KAF7277540.1"/>
    </source>
</evidence>
<dbReference type="Proteomes" id="UP000625711">
    <property type="component" value="Unassembled WGS sequence"/>
</dbReference>
<dbReference type="Gene3D" id="2.40.10.10">
    <property type="entry name" value="Trypsin-like serine proteases"/>
    <property type="match status" value="1"/>
</dbReference>
<dbReference type="AlphaFoldDB" id="A0A834IGF2"/>
<name>A0A834IGF2_RHYFE</name>
<dbReference type="SUPFAM" id="SSF50494">
    <property type="entry name" value="Trypsin-like serine proteases"/>
    <property type="match status" value="1"/>
</dbReference>